<evidence type="ECO:0000313" key="8">
    <source>
        <dbReference type="EMBL" id="KZL77722.1"/>
    </source>
</evidence>
<dbReference type="InterPro" id="IPR000172">
    <property type="entry name" value="GMC_OxRdtase_N"/>
</dbReference>
<feature type="binding site" evidence="5">
    <location>
        <position position="129"/>
    </location>
    <ligand>
        <name>FAD</name>
        <dbReference type="ChEBI" id="CHEBI:57692"/>
    </ligand>
</feature>
<dbReference type="STRING" id="708197.A0A166YJ71"/>
<keyword evidence="9" id="KW-1185">Reference proteome</keyword>
<evidence type="ECO:0000256" key="5">
    <source>
        <dbReference type="PIRSR" id="PIRSR000137-2"/>
    </source>
</evidence>
<dbReference type="Gene3D" id="3.30.560.10">
    <property type="entry name" value="Glucose Oxidase, domain 3"/>
    <property type="match status" value="1"/>
</dbReference>
<comment type="cofactor">
    <cofactor evidence="1 5">
        <name>FAD</name>
        <dbReference type="ChEBI" id="CHEBI:57692"/>
    </cofactor>
</comment>
<dbReference type="Proteomes" id="UP000076552">
    <property type="component" value="Unassembled WGS sequence"/>
</dbReference>
<comment type="caution">
    <text evidence="8">The sequence shown here is derived from an EMBL/GenBank/DDBJ whole genome shotgun (WGS) entry which is preliminary data.</text>
</comment>
<proteinExistence type="inferred from homology"/>
<keyword evidence="3 6" id="KW-0285">Flavoprotein</keyword>
<gene>
    <name evidence="8" type="ORF">CT0861_06350</name>
</gene>
<dbReference type="SUPFAM" id="SSF54373">
    <property type="entry name" value="FAD-linked reductases, C-terminal domain"/>
    <property type="match status" value="1"/>
</dbReference>
<evidence type="ECO:0000256" key="2">
    <source>
        <dbReference type="ARBA" id="ARBA00010790"/>
    </source>
</evidence>
<evidence type="ECO:0000313" key="9">
    <source>
        <dbReference type="Proteomes" id="UP000076552"/>
    </source>
</evidence>
<evidence type="ECO:0000259" key="7">
    <source>
        <dbReference type="PROSITE" id="PS00623"/>
    </source>
</evidence>
<evidence type="ECO:0000256" key="1">
    <source>
        <dbReference type="ARBA" id="ARBA00001974"/>
    </source>
</evidence>
<comment type="similarity">
    <text evidence="2 6">Belongs to the GMC oxidoreductase family.</text>
</comment>
<organism evidence="8 9">
    <name type="scientific">Colletotrichum tofieldiae</name>
    <dbReference type="NCBI Taxonomy" id="708197"/>
    <lineage>
        <taxon>Eukaryota</taxon>
        <taxon>Fungi</taxon>
        <taxon>Dikarya</taxon>
        <taxon>Ascomycota</taxon>
        <taxon>Pezizomycotina</taxon>
        <taxon>Sordariomycetes</taxon>
        <taxon>Hypocreomycetidae</taxon>
        <taxon>Glomerellales</taxon>
        <taxon>Glomerellaceae</taxon>
        <taxon>Colletotrichum</taxon>
        <taxon>Colletotrichum spaethianum species complex</taxon>
    </lineage>
</organism>
<dbReference type="Pfam" id="PF00732">
    <property type="entry name" value="GMC_oxred_N"/>
    <property type="match status" value="1"/>
</dbReference>
<evidence type="ECO:0000256" key="4">
    <source>
        <dbReference type="ARBA" id="ARBA00022827"/>
    </source>
</evidence>
<dbReference type="InterPro" id="IPR036188">
    <property type="entry name" value="FAD/NAD-bd_sf"/>
</dbReference>
<evidence type="ECO:0000256" key="3">
    <source>
        <dbReference type="ARBA" id="ARBA00022630"/>
    </source>
</evidence>
<dbReference type="AlphaFoldDB" id="A0A166YJ71"/>
<dbReference type="SUPFAM" id="SSF51905">
    <property type="entry name" value="FAD/NAD(P)-binding domain"/>
    <property type="match status" value="1"/>
</dbReference>
<dbReference type="InterPro" id="IPR007867">
    <property type="entry name" value="GMC_OxRtase_C"/>
</dbReference>
<sequence>MRQTEPIQTSNETIQTTEQTLFSIFHTSLTNISSLSIMTVIDNTEDFDFIVVGGGTAGCVVAGRLAENPNVNILIIEAGVSNPKDNEAITTPARAFELRGSKWDWGYKTTMIDRPEYTRIEKPNTRGKVLGGSSCLNYYTWIRGSSATFDDWAAYGGDEWTWAGCKEYFDKPATFHDDQGLFPKHLQHIGTSGPVHVSPAELVAEAAPFREALKKAWVSKGETLNDEIYDGEMHGLATAVSSIYKGTRSSSWLFLEGKKNVTVLGQTNSRRLVIEKGQAVGVEVIGPDGENLTFRAKYEVIVASGVYESPKLLMLSGIGPKDHLSSFGIETIVDSPHVGQNLLDHPIMPHVFKLKNGYGLDQHLLRAGPEKDGAISSYRWKHKGPLSSGLLELIGLPRIDDRLKNCQEYTEYLEKNGGVDPFGPGGQPHFEIDFVPMFCDAFQWHIPTPPQGDYFTVIVDLLRPLSQNGTVTLNSTNPLEQAKINLNFFSDDLDLIAMREGVRFVDDIIMNGEGMKDIVESDYPWPMPRNSDEAMIKMILERSQTGFHPCGTTRMSQSVEQGVVDSKLRVHGVDSLRVVDASVIPVIPDCRIQNAVYMIAEKTSDMIKAAYPELYQ</sequence>
<protein>
    <submittedName>
        <fullName evidence="8">Glucose-methanol-choline oxidoreductase (SMG1)</fullName>
    </submittedName>
</protein>
<dbReference type="GO" id="GO:0016614">
    <property type="term" value="F:oxidoreductase activity, acting on CH-OH group of donors"/>
    <property type="evidence" value="ECO:0007669"/>
    <property type="project" value="InterPro"/>
</dbReference>
<dbReference type="PANTHER" id="PTHR11552:SF147">
    <property type="entry name" value="CHOLINE DEHYDROGENASE, MITOCHONDRIAL"/>
    <property type="match status" value="1"/>
</dbReference>
<dbReference type="PIRSF" id="PIRSF000137">
    <property type="entry name" value="Alcohol_oxidase"/>
    <property type="match status" value="1"/>
</dbReference>
<dbReference type="Pfam" id="PF05199">
    <property type="entry name" value="GMC_oxred_C"/>
    <property type="match status" value="1"/>
</dbReference>
<reference evidence="8 9" key="1">
    <citation type="submission" date="2015-06" db="EMBL/GenBank/DDBJ databases">
        <title>Survival trade-offs in plant roots during colonization by closely related pathogenic and mutualistic fungi.</title>
        <authorList>
            <person name="Hacquard S."/>
            <person name="Kracher B."/>
            <person name="Hiruma K."/>
            <person name="Weinman A."/>
            <person name="Muench P."/>
            <person name="Garrido Oter R."/>
            <person name="Ver Loren van Themaat E."/>
            <person name="Dallerey J.-F."/>
            <person name="Damm U."/>
            <person name="Henrissat B."/>
            <person name="Lespinet O."/>
            <person name="Thon M."/>
            <person name="Kemen E."/>
            <person name="McHardy A.C."/>
            <person name="Schulze-Lefert P."/>
            <person name="O'Connell R.J."/>
        </authorList>
    </citation>
    <scope>NUCLEOTIDE SEQUENCE [LARGE SCALE GENOMIC DNA]</scope>
    <source>
        <strain evidence="8 9">0861</strain>
    </source>
</reference>
<dbReference type="PROSITE" id="PS00623">
    <property type="entry name" value="GMC_OXRED_1"/>
    <property type="match status" value="1"/>
</dbReference>
<evidence type="ECO:0000256" key="6">
    <source>
        <dbReference type="RuleBase" id="RU003968"/>
    </source>
</evidence>
<dbReference type="PANTHER" id="PTHR11552">
    <property type="entry name" value="GLUCOSE-METHANOL-CHOLINE GMC OXIDOREDUCTASE"/>
    <property type="match status" value="1"/>
</dbReference>
<keyword evidence="4 5" id="KW-0274">FAD</keyword>
<accession>A0A166YJ71</accession>
<dbReference type="Gene3D" id="3.50.50.60">
    <property type="entry name" value="FAD/NAD(P)-binding domain"/>
    <property type="match status" value="1"/>
</dbReference>
<dbReference type="GO" id="GO:0050660">
    <property type="term" value="F:flavin adenine dinucleotide binding"/>
    <property type="evidence" value="ECO:0007669"/>
    <property type="project" value="InterPro"/>
</dbReference>
<dbReference type="EMBL" id="LFIV01000006">
    <property type="protein sequence ID" value="KZL77722.1"/>
    <property type="molecule type" value="Genomic_DNA"/>
</dbReference>
<feature type="domain" description="Glucose-methanol-choline oxidoreductase N-terminal" evidence="7">
    <location>
        <begin position="127"/>
        <end position="150"/>
    </location>
</feature>
<name>A0A166YJ71_9PEZI</name>
<dbReference type="InterPro" id="IPR012132">
    <property type="entry name" value="GMC_OxRdtase"/>
</dbReference>